<dbReference type="SFLD" id="SFLDS00029">
    <property type="entry name" value="Radical_SAM"/>
    <property type="match status" value="1"/>
</dbReference>
<accession>D1Z188</accession>
<proteinExistence type="predicted"/>
<dbReference type="PANTHER" id="PTHR11228">
    <property type="entry name" value="RADICAL SAM DOMAIN PROTEIN"/>
    <property type="match status" value="1"/>
</dbReference>
<dbReference type="Proteomes" id="UP000001882">
    <property type="component" value="Chromosome"/>
</dbReference>
<keyword evidence="2" id="KW-0004">4Fe-4S</keyword>
<dbReference type="InterPro" id="IPR050377">
    <property type="entry name" value="Radical_SAM_PqqE_MftC-like"/>
</dbReference>
<dbReference type="PROSITE" id="PS51918">
    <property type="entry name" value="RADICAL_SAM"/>
    <property type="match status" value="1"/>
</dbReference>
<organism evidence="8 9">
    <name type="scientific">Methanocella paludicola (strain DSM 17711 / JCM 13418 / NBRC 101707 / SANAE)</name>
    <dbReference type="NCBI Taxonomy" id="304371"/>
    <lineage>
        <taxon>Archaea</taxon>
        <taxon>Methanobacteriati</taxon>
        <taxon>Methanobacteriota</taxon>
        <taxon>Stenosarchaea group</taxon>
        <taxon>Methanomicrobia</taxon>
        <taxon>Methanocellales</taxon>
        <taxon>Methanocellaceae</taxon>
        <taxon>Methanocella</taxon>
    </lineage>
</organism>
<evidence type="ECO:0000313" key="9">
    <source>
        <dbReference type="Proteomes" id="UP000001882"/>
    </source>
</evidence>
<dbReference type="InterPro" id="IPR058240">
    <property type="entry name" value="rSAM_sf"/>
</dbReference>
<evidence type="ECO:0000256" key="1">
    <source>
        <dbReference type="ARBA" id="ARBA00001966"/>
    </source>
</evidence>
<dbReference type="CDD" id="cd21123">
    <property type="entry name" value="SPASM_MftC-like"/>
    <property type="match status" value="1"/>
</dbReference>
<dbReference type="AlphaFoldDB" id="D1Z188"/>
<reference evidence="8 9" key="2">
    <citation type="journal article" date="2008" name="Int. J. Syst. Evol. Microbiol.">
        <title>Methanocella paludicola gen. nov., sp. nov., a methane-producing archaeon, the first isolate of the lineage 'Rice Cluster I', and proposal of the new archaeal order Methanocellales ord. nov.</title>
        <authorList>
            <person name="Sakai S."/>
            <person name="Imachi H."/>
            <person name="Hanada S."/>
            <person name="Ohashi A."/>
            <person name="Harada H."/>
            <person name="Kamagata Y."/>
        </authorList>
    </citation>
    <scope>NUCLEOTIDE SEQUENCE [LARGE SCALE GENOMIC DNA]</scope>
    <source>
        <strain evidence="9">DSM 17711 / JCM 13418 / NBRC 101707 / SANAE</strain>
    </source>
</reference>
<feature type="domain" description="Radical SAM core" evidence="7">
    <location>
        <begin position="55"/>
        <end position="269"/>
    </location>
</feature>
<dbReference type="PIRSF" id="PIRSF037420">
    <property type="entry name" value="PQQ_syn_pqqE"/>
    <property type="match status" value="1"/>
</dbReference>
<dbReference type="InParanoid" id="D1Z188"/>
<evidence type="ECO:0000256" key="2">
    <source>
        <dbReference type="ARBA" id="ARBA00022485"/>
    </source>
</evidence>
<gene>
    <name evidence="8" type="ordered locus">MCP_2388</name>
</gene>
<dbReference type="SFLD" id="SFLDG01386">
    <property type="entry name" value="main_SPASM_domain-containing"/>
    <property type="match status" value="1"/>
</dbReference>
<dbReference type="eggNOG" id="arCOG00938">
    <property type="taxonomic scope" value="Archaea"/>
</dbReference>
<dbReference type="InterPro" id="IPR017200">
    <property type="entry name" value="PqqE-like"/>
</dbReference>
<dbReference type="RefSeq" id="WP_012901134.1">
    <property type="nucleotide sequence ID" value="NC_013665.1"/>
</dbReference>
<dbReference type="SMART" id="SM00729">
    <property type="entry name" value="Elp3"/>
    <property type="match status" value="1"/>
</dbReference>
<evidence type="ECO:0000313" key="8">
    <source>
        <dbReference type="EMBL" id="BAI62460.1"/>
    </source>
</evidence>
<dbReference type="SUPFAM" id="SSF102114">
    <property type="entry name" value="Radical SAM enzymes"/>
    <property type="match status" value="1"/>
</dbReference>
<evidence type="ECO:0000256" key="3">
    <source>
        <dbReference type="ARBA" id="ARBA00022691"/>
    </source>
</evidence>
<name>D1Z188_METPS</name>
<dbReference type="InterPro" id="IPR006638">
    <property type="entry name" value="Elp3/MiaA/NifB-like_rSAM"/>
</dbReference>
<keyword evidence="4" id="KW-0479">Metal-binding</keyword>
<dbReference type="EMBL" id="AP011532">
    <property type="protein sequence ID" value="BAI62460.1"/>
    <property type="molecule type" value="Genomic_DNA"/>
</dbReference>
<sequence length="398" mass="44165">MIKHSGKDEDDSRACVQETMDKLSRALAISPPGHKLLSYILARQNREFNKMVPALSAPRQVFWEVTHACNLRCLHCVTSSGSKDNDELDSQEAFALIDRLADMKVFYLIITGGEPFLRPDILELLRHISTKNMMVKVDTNGTLIDDDAVDELLSLRLSSIQVSIDGIGGSHDRFRGKKGTYKAACGTIERLIKKGIPTNITTTVTRQNLSGLNAVIDLAVRLHCNGITINPFVPVGRGLDNQGLKLDGEDYYRLYQTIHTRARELAGIITISTDIGFTFLFEPSLPEMRPAKYMGCGVGYDTLSIGAGGTVYPCPFLHEYPLGNIRDVSLEEIWDDASFLKSLRPLHKRDMGGECKNCKHALRKCTGGCRARAYHEYGDLKAPDPACIFSKIKSGDQR</sequence>
<dbReference type="NCBIfam" id="TIGR04085">
    <property type="entry name" value="rSAM_more_4Fe4S"/>
    <property type="match status" value="1"/>
</dbReference>
<keyword evidence="3" id="KW-0949">S-adenosyl-L-methionine</keyword>
<dbReference type="CDD" id="cd01335">
    <property type="entry name" value="Radical_SAM"/>
    <property type="match status" value="1"/>
</dbReference>
<evidence type="ECO:0000256" key="5">
    <source>
        <dbReference type="ARBA" id="ARBA00023004"/>
    </source>
</evidence>
<dbReference type="PATRIC" id="fig|304371.9.peg.2435"/>
<keyword evidence="9" id="KW-1185">Reference proteome</keyword>
<dbReference type="Pfam" id="PF04055">
    <property type="entry name" value="Radical_SAM"/>
    <property type="match status" value="1"/>
</dbReference>
<dbReference type="GO" id="GO:0051539">
    <property type="term" value="F:4 iron, 4 sulfur cluster binding"/>
    <property type="evidence" value="ECO:0007669"/>
    <property type="project" value="UniProtKB-KW"/>
</dbReference>
<dbReference type="GO" id="GO:0003824">
    <property type="term" value="F:catalytic activity"/>
    <property type="evidence" value="ECO:0007669"/>
    <property type="project" value="InterPro"/>
</dbReference>
<reference evidence="8 9" key="1">
    <citation type="journal article" date="2007" name="Appl. Environ. Microbiol.">
        <title>Isolation of key methanogens for global methane emission from rice paddy fields: a novel isolate affiliated with the clone cluster rice cluster I.</title>
        <authorList>
            <person name="Sakai S."/>
            <person name="Imachi H."/>
            <person name="Sekiguchi Y."/>
            <person name="Ohashi A."/>
            <person name="Harada H."/>
            <person name="Kamagata Y."/>
        </authorList>
    </citation>
    <scope>NUCLEOTIDE SEQUENCE [LARGE SCALE GENOMIC DNA]</scope>
    <source>
        <strain evidence="9">DSM 17711 / JCM 13418 / NBRC 101707 / SANAE</strain>
    </source>
</reference>
<evidence type="ECO:0000256" key="6">
    <source>
        <dbReference type="ARBA" id="ARBA00023014"/>
    </source>
</evidence>
<dbReference type="PANTHER" id="PTHR11228:SF7">
    <property type="entry name" value="PQQA PEPTIDE CYCLASE"/>
    <property type="match status" value="1"/>
</dbReference>
<dbReference type="InterPro" id="IPR023885">
    <property type="entry name" value="4Fe4S-binding_SPASM_dom"/>
</dbReference>
<dbReference type="Gene3D" id="3.20.20.70">
    <property type="entry name" value="Aldolase class I"/>
    <property type="match status" value="1"/>
</dbReference>
<dbReference type="GeneID" id="8682181"/>
<keyword evidence="5" id="KW-0408">Iron</keyword>
<keyword evidence="6" id="KW-0411">Iron-sulfur</keyword>
<comment type="cofactor">
    <cofactor evidence="1">
        <name>[4Fe-4S] cluster</name>
        <dbReference type="ChEBI" id="CHEBI:49883"/>
    </cofactor>
</comment>
<dbReference type="InterPro" id="IPR007197">
    <property type="entry name" value="rSAM"/>
</dbReference>
<dbReference type="GO" id="GO:0046872">
    <property type="term" value="F:metal ion binding"/>
    <property type="evidence" value="ECO:0007669"/>
    <property type="project" value="UniProtKB-KW"/>
</dbReference>
<reference evidence="9" key="3">
    <citation type="journal article" date="2011" name="PLoS ONE">
        <title>Genome sequence of a mesophilic hydrogenotrophic methanogen Methanocella paludicola, the first cultivated representative of the order Methanocellales.</title>
        <authorList>
            <person name="Sakai S."/>
            <person name="Takaki Y."/>
            <person name="Shimamura S."/>
            <person name="Sekine M."/>
            <person name="Tajima T."/>
            <person name="Kosugi H."/>
            <person name="Ichikawa N."/>
            <person name="Tasumi E."/>
            <person name="Hiraki A.T."/>
            <person name="Shimizu A."/>
            <person name="Kato Y."/>
            <person name="Nishiko R."/>
            <person name="Mori K."/>
            <person name="Fujita N."/>
            <person name="Imachi H."/>
            <person name="Takai K."/>
        </authorList>
    </citation>
    <scope>NUCLEOTIDE SEQUENCE [LARGE SCALE GENOMIC DNA]</scope>
    <source>
        <strain evidence="9">DSM 17711 / JCM 13418 / NBRC 101707 / SANAE</strain>
    </source>
</reference>
<protein>
    <recommendedName>
        <fullName evidence="7">Radical SAM core domain-containing protein</fullName>
    </recommendedName>
</protein>
<evidence type="ECO:0000259" key="7">
    <source>
        <dbReference type="PROSITE" id="PS51918"/>
    </source>
</evidence>
<dbReference type="STRING" id="304371.MCP_2388"/>
<dbReference type="KEGG" id="mpd:MCP_2388"/>
<dbReference type="SFLD" id="SFLDG01067">
    <property type="entry name" value="SPASM/twitch_domain_containing"/>
    <property type="match status" value="1"/>
</dbReference>
<evidence type="ECO:0000256" key="4">
    <source>
        <dbReference type="ARBA" id="ARBA00022723"/>
    </source>
</evidence>
<dbReference type="Pfam" id="PF13186">
    <property type="entry name" value="SPASM"/>
    <property type="match status" value="1"/>
</dbReference>
<dbReference type="OrthoDB" id="30736at2157"/>
<dbReference type="InterPro" id="IPR013785">
    <property type="entry name" value="Aldolase_TIM"/>
</dbReference>